<accession>A0ABZ0I5U9</accession>
<keyword evidence="1" id="KW-1133">Transmembrane helix</keyword>
<proteinExistence type="predicted"/>
<dbReference type="RefSeq" id="WP_407349533.1">
    <property type="nucleotide sequence ID" value="NZ_CP136864.1"/>
</dbReference>
<keyword evidence="1" id="KW-0472">Membrane</keyword>
<evidence type="ECO:0000256" key="1">
    <source>
        <dbReference type="SAM" id="Phobius"/>
    </source>
</evidence>
<keyword evidence="3" id="KW-1185">Reference proteome</keyword>
<dbReference type="Proteomes" id="UP001626537">
    <property type="component" value="Chromosome"/>
</dbReference>
<name>A0ABZ0I5U9_9GAMM</name>
<reference evidence="2 3" key="1">
    <citation type="submission" date="2023-10" db="EMBL/GenBank/DDBJ databases">
        <title>Two novel species belonging to the OM43/NOR5 clade.</title>
        <authorList>
            <person name="Park M."/>
        </authorList>
    </citation>
    <scope>NUCLEOTIDE SEQUENCE [LARGE SCALE GENOMIC DNA]</scope>
    <source>
        <strain evidence="2 3">IMCC43200</strain>
    </source>
</reference>
<dbReference type="EMBL" id="CP136864">
    <property type="protein sequence ID" value="WOJ94899.1"/>
    <property type="molecule type" value="Genomic_DNA"/>
</dbReference>
<keyword evidence="1" id="KW-0812">Transmembrane</keyword>
<evidence type="ECO:0000313" key="2">
    <source>
        <dbReference type="EMBL" id="WOJ94899.1"/>
    </source>
</evidence>
<dbReference type="Pfam" id="PF07386">
    <property type="entry name" value="DUF1499"/>
    <property type="match status" value="1"/>
</dbReference>
<feature type="transmembrane region" description="Helical" evidence="1">
    <location>
        <begin position="12"/>
        <end position="33"/>
    </location>
</feature>
<feature type="transmembrane region" description="Helical" evidence="1">
    <location>
        <begin position="39"/>
        <end position="62"/>
    </location>
</feature>
<protein>
    <submittedName>
        <fullName evidence="2">DUF1499 domain-containing protein</fullName>
    </submittedName>
</protein>
<organism evidence="2 3">
    <name type="scientific">Congregibacter variabilis</name>
    <dbReference type="NCBI Taxonomy" id="3081200"/>
    <lineage>
        <taxon>Bacteria</taxon>
        <taxon>Pseudomonadati</taxon>
        <taxon>Pseudomonadota</taxon>
        <taxon>Gammaproteobacteria</taxon>
        <taxon>Cellvibrionales</taxon>
        <taxon>Halieaceae</taxon>
        <taxon>Congregibacter</taxon>
    </lineage>
</organism>
<sequence length="240" mass="26323">MNDKTSAWIRWPGYIAWFLFAVLAISVLVVRSGSWQQGLMLYALAGLLSLVLLVFMGIQSLIPRWGGERLNILKRALPALPGAALLLMAMQARDVPAIHDISTDLQDPPAFEKIVDLRGDSSNPLNLSDEVIEQQLAAYPDLKTLQSSRSYASSYNMALTTARDLGWEVVREDPNAGFIEAVDTTAIMNFKDDVVIRVRTNADGSLIDVRSVSRVGVSDLGANAKRIRRFMSAFKAAAEG</sequence>
<gene>
    <name evidence="2" type="ORF">R0135_06945</name>
</gene>
<evidence type="ECO:0000313" key="3">
    <source>
        <dbReference type="Proteomes" id="UP001626537"/>
    </source>
</evidence>
<dbReference type="InterPro" id="IPR010865">
    <property type="entry name" value="DUF1499"/>
</dbReference>